<dbReference type="OrthoDB" id="1495469at2"/>
<dbReference type="EMBL" id="CABVHK010000014">
    <property type="protein sequence ID" value="VVN17203.1"/>
    <property type="molecule type" value="Genomic_DNA"/>
</dbReference>
<dbReference type="PANTHER" id="PTHR48219">
    <property type="entry name" value="VACUOLAR PROTEIN SORTING-ASSOCIATED PROTEIN 62-RELATED"/>
    <property type="match status" value="1"/>
</dbReference>
<name>A0A5E6VHT4_PSEFL</name>
<dbReference type="PANTHER" id="PTHR48219:SF2">
    <property type="entry name" value="VACUOLAR PROTEIN SORTING-ASSOCIATED PROTEIN 62"/>
    <property type="match status" value="1"/>
</dbReference>
<evidence type="ECO:0000313" key="1">
    <source>
        <dbReference type="EMBL" id="VVN17203.1"/>
    </source>
</evidence>
<evidence type="ECO:0008006" key="3">
    <source>
        <dbReference type="Google" id="ProtNLM"/>
    </source>
</evidence>
<dbReference type="RefSeq" id="WP_150712527.1">
    <property type="nucleotide sequence ID" value="NZ_CABVHK010000014.1"/>
</dbReference>
<dbReference type="Pfam" id="PF06101">
    <property type="entry name" value="Vps62"/>
    <property type="match status" value="1"/>
</dbReference>
<gene>
    <name evidence="1" type="ORF">PS662_04164</name>
</gene>
<protein>
    <recommendedName>
        <fullName evidence="3">DUF946 domain-containing protein</fullName>
    </recommendedName>
</protein>
<reference evidence="1 2" key="1">
    <citation type="submission" date="2019-09" db="EMBL/GenBank/DDBJ databases">
        <authorList>
            <person name="Chandra G."/>
            <person name="Truman W A."/>
        </authorList>
    </citation>
    <scope>NUCLEOTIDE SEQUENCE [LARGE SCALE GENOMIC DNA]</scope>
    <source>
        <strain evidence="1">PS662</strain>
    </source>
</reference>
<dbReference type="AlphaFoldDB" id="A0A5E6VHT4"/>
<sequence>MTTNDIGALPTRQMESIKLDNLLINFTTEFNRVLDTRNLRTSAAGFWRPTPAPDVLQGYFPLGDVAISSNSNINGFVAAAVVCESALPSVDSTKGNALSPPSDFERVWSDAGSGATTTRSIWRAIPPAGYVALGMVCSGDDVKPSFNAVRCVRADLVIAANVGDLIWNDRRSNATKNVSAWNIDPPTAAAGEMYLAPGTFFGVENHSKPETALVYALRMQIPLQVTAAPEPPALSGYDAPPAVEAWQVTQIAKLPWFAVKDSIDPIDQLRTSPYYRLERTDKWKLVGYDRNTSDKARPFKCSAMRAQNPTTAHEFNRFTSIEFEGAWPIDFPRRAFNFSANLTKRFTHTEKSAAGWLKSWPQEVIAMAAKNKAVAIYQMESTYQLLREDGTPVTSSIQYTDDESLHLSEYPPEVNCAVTVAPPPTAHSPLSENASETVSDVTVIPQPMEELPVATDTAP</sequence>
<dbReference type="InterPro" id="IPR009291">
    <property type="entry name" value="Vps62"/>
</dbReference>
<proteinExistence type="predicted"/>
<organism evidence="1 2">
    <name type="scientific">Pseudomonas fluorescens</name>
    <dbReference type="NCBI Taxonomy" id="294"/>
    <lineage>
        <taxon>Bacteria</taxon>
        <taxon>Pseudomonadati</taxon>
        <taxon>Pseudomonadota</taxon>
        <taxon>Gammaproteobacteria</taxon>
        <taxon>Pseudomonadales</taxon>
        <taxon>Pseudomonadaceae</taxon>
        <taxon>Pseudomonas</taxon>
    </lineage>
</organism>
<evidence type="ECO:0000313" key="2">
    <source>
        <dbReference type="Proteomes" id="UP000326953"/>
    </source>
</evidence>
<accession>A0A5E6VHT4</accession>
<dbReference type="Proteomes" id="UP000326953">
    <property type="component" value="Unassembled WGS sequence"/>
</dbReference>